<dbReference type="InterPro" id="IPR036259">
    <property type="entry name" value="MFS_trans_sf"/>
</dbReference>
<feature type="transmembrane region" description="Helical" evidence="5">
    <location>
        <begin position="54"/>
        <end position="76"/>
    </location>
</feature>
<dbReference type="PROSITE" id="PS50850">
    <property type="entry name" value="MFS"/>
    <property type="match status" value="1"/>
</dbReference>
<dbReference type="Pfam" id="PF07690">
    <property type="entry name" value="MFS_1"/>
    <property type="match status" value="1"/>
</dbReference>
<evidence type="ECO:0000256" key="3">
    <source>
        <dbReference type="ARBA" id="ARBA00022989"/>
    </source>
</evidence>
<dbReference type="InterPro" id="IPR051337">
    <property type="entry name" value="OPA_Antiporter"/>
</dbReference>
<dbReference type="GO" id="GO:0061513">
    <property type="term" value="F:glucose 6-phosphate:phosphate antiporter activity"/>
    <property type="evidence" value="ECO:0007669"/>
    <property type="project" value="TreeGrafter"/>
</dbReference>
<proteinExistence type="predicted"/>
<comment type="caution">
    <text evidence="7">The sequence shown here is derived from an EMBL/GenBank/DDBJ whole genome shotgun (WGS) entry which is preliminary data.</text>
</comment>
<gene>
    <name evidence="7" type="ORF">S03H2_56543</name>
</gene>
<reference evidence="7" key="1">
    <citation type="journal article" date="2014" name="Front. Microbiol.">
        <title>High frequency of phylogenetically diverse reductive dehalogenase-homologous genes in deep subseafloor sedimentary metagenomes.</title>
        <authorList>
            <person name="Kawai M."/>
            <person name="Futagami T."/>
            <person name="Toyoda A."/>
            <person name="Takaki Y."/>
            <person name="Nishi S."/>
            <person name="Hori S."/>
            <person name="Arai W."/>
            <person name="Tsubouchi T."/>
            <person name="Morono Y."/>
            <person name="Uchiyama I."/>
            <person name="Ito T."/>
            <person name="Fujiyama A."/>
            <person name="Inagaki F."/>
            <person name="Takami H."/>
        </authorList>
    </citation>
    <scope>NUCLEOTIDE SEQUENCE</scope>
    <source>
        <strain evidence="7">Expedition CK06-06</strain>
    </source>
</reference>
<dbReference type="InterPro" id="IPR020846">
    <property type="entry name" value="MFS_dom"/>
</dbReference>
<evidence type="ECO:0000313" key="7">
    <source>
        <dbReference type="EMBL" id="GAH88369.1"/>
    </source>
</evidence>
<sequence>FFFIIWIPLYYSEVGGFPLEKVALICLALPVGMSFGPVVAGWISDKFFKAKKYLVIVVFLSISAISTLTLGFVPVAKVTWNGILLFLVGFFVYGLQGPIYALSADFVGRDQIGTAAGIMNSASYIIGALQGITIGTALTLSKGNWRLAFTLVAIIQLIGTGTAWKIKR</sequence>
<dbReference type="PANTHER" id="PTHR43826">
    <property type="entry name" value="GLUCOSE-6-PHOSPHATE EXCHANGER SLC37A4"/>
    <property type="match status" value="1"/>
</dbReference>
<feature type="transmembrane region" description="Helical" evidence="5">
    <location>
        <begin position="82"/>
        <end position="102"/>
    </location>
</feature>
<dbReference type="GO" id="GO:0016020">
    <property type="term" value="C:membrane"/>
    <property type="evidence" value="ECO:0007669"/>
    <property type="project" value="UniProtKB-ARBA"/>
</dbReference>
<keyword evidence="4 5" id="KW-0472">Membrane</keyword>
<evidence type="ECO:0000256" key="4">
    <source>
        <dbReference type="ARBA" id="ARBA00023136"/>
    </source>
</evidence>
<feature type="non-terminal residue" evidence="7">
    <location>
        <position position="1"/>
    </location>
</feature>
<dbReference type="Gene3D" id="1.20.1250.20">
    <property type="entry name" value="MFS general substrate transporter like domains"/>
    <property type="match status" value="1"/>
</dbReference>
<evidence type="ECO:0000259" key="6">
    <source>
        <dbReference type="PROSITE" id="PS50850"/>
    </source>
</evidence>
<dbReference type="InterPro" id="IPR011701">
    <property type="entry name" value="MFS"/>
</dbReference>
<dbReference type="AlphaFoldDB" id="X1KDX3"/>
<evidence type="ECO:0000256" key="1">
    <source>
        <dbReference type="ARBA" id="ARBA00004127"/>
    </source>
</evidence>
<feature type="transmembrane region" description="Helical" evidence="5">
    <location>
        <begin position="147"/>
        <end position="166"/>
    </location>
</feature>
<dbReference type="GO" id="GO:0035435">
    <property type="term" value="P:phosphate ion transmembrane transport"/>
    <property type="evidence" value="ECO:0007669"/>
    <property type="project" value="TreeGrafter"/>
</dbReference>
<protein>
    <recommendedName>
        <fullName evidence="6">Major facilitator superfamily (MFS) profile domain-containing protein</fullName>
    </recommendedName>
</protein>
<dbReference type="PANTHER" id="PTHR43826:SF3">
    <property type="entry name" value="GLUCOSE-6-PHOSPHATE EXCHANGER SLC37A4"/>
    <property type="match status" value="1"/>
</dbReference>
<evidence type="ECO:0000256" key="5">
    <source>
        <dbReference type="SAM" id="Phobius"/>
    </source>
</evidence>
<feature type="transmembrane region" description="Helical" evidence="5">
    <location>
        <begin position="22"/>
        <end position="42"/>
    </location>
</feature>
<dbReference type="GO" id="GO:0012505">
    <property type="term" value="C:endomembrane system"/>
    <property type="evidence" value="ECO:0007669"/>
    <property type="project" value="UniProtKB-SubCell"/>
</dbReference>
<feature type="transmembrane region" description="Helical" evidence="5">
    <location>
        <begin position="122"/>
        <end position="141"/>
    </location>
</feature>
<accession>X1KDX3</accession>
<dbReference type="SUPFAM" id="SSF103473">
    <property type="entry name" value="MFS general substrate transporter"/>
    <property type="match status" value="1"/>
</dbReference>
<name>X1KDX3_9ZZZZ</name>
<comment type="subcellular location">
    <subcellularLocation>
        <location evidence="1">Endomembrane system</location>
        <topology evidence="1">Multi-pass membrane protein</topology>
    </subcellularLocation>
</comment>
<keyword evidence="3 5" id="KW-1133">Transmembrane helix</keyword>
<feature type="domain" description="Major facilitator superfamily (MFS) profile" evidence="6">
    <location>
        <begin position="1"/>
        <end position="168"/>
    </location>
</feature>
<organism evidence="7">
    <name type="scientific">marine sediment metagenome</name>
    <dbReference type="NCBI Taxonomy" id="412755"/>
    <lineage>
        <taxon>unclassified sequences</taxon>
        <taxon>metagenomes</taxon>
        <taxon>ecological metagenomes</taxon>
    </lineage>
</organism>
<keyword evidence="2 5" id="KW-0812">Transmembrane</keyword>
<dbReference type="EMBL" id="BARU01036178">
    <property type="protein sequence ID" value="GAH88369.1"/>
    <property type="molecule type" value="Genomic_DNA"/>
</dbReference>
<evidence type="ECO:0000256" key="2">
    <source>
        <dbReference type="ARBA" id="ARBA00022692"/>
    </source>
</evidence>